<dbReference type="Gene3D" id="2.40.160.10">
    <property type="entry name" value="Porin"/>
    <property type="match status" value="1"/>
</dbReference>
<feature type="signal peptide" evidence="1">
    <location>
        <begin position="1"/>
        <end position="20"/>
    </location>
</feature>
<protein>
    <submittedName>
        <fullName evidence="3">Porin</fullName>
    </submittedName>
</protein>
<dbReference type="Pfam" id="PF13609">
    <property type="entry name" value="Porin_4"/>
    <property type="match status" value="1"/>
</dbReference>
<evidence type="ECO:0000256" key="1">
    <source>
        <dbReference type="SAM" id="SignalP"/>
    </source>
</evidence>
<organism evidence="3 4">
    <name type="scientific">Paragemmobacter amnigenus</name>
    <dbReference type="NCBI Taxonomy" id="2852097"/>
    <lineage>
        <taxon>Bacteria</taxon>
        <taxon>Pseudomonadati</taxon>
        <taxon>Pseudomonadota</taxon>
        <taxon>Alphaproteobacteria</taxon>
        <taxon>Rhodobacterales</taxon>
        <taxon>Paracoccaceae</taxon>
        <taxon>Paragemmobacter</taxon>
    </lineage>
</organism>
<keyword evidence="4" id="KW-1185">Reference proteome</keyword>
<accession>A0ABS6J4E7</accession>
<proteinExistence type="predicted"/>
<keyword evidence="1" id="KW-0732">Signal</keyword>
<dbReference type="RefSeq" id="WP_161761809.1">
    <property type="nucleotide sequence ID" value="NZ_JAAATX020000005.1"/>
</dbReference>
<comment type="caution">
    <text evidence="3">The sequence shown here is derived from an EMBL/GenBank/DDBJ whole genome shotgun (WGS) entry which is preliminary data.</text>
</comment>
<sequence>MKKILLATTMLAGTAGFAAAEITMSGSAVMGVGDNGTDTVSKMETYLTFSASGESDSGISFGFDQTIATYDTDGGLNDDGTSVYISGAFGKLSMGSVAEADEVATLSDIGGIGGLGVDNVAEAFSGDSAGRQTHDVNYSYSAGDFSIAASTRIGATGDGDSYAVGAKYTFGEMYVGLGYNDDNATPVVAGTVTSLYAGGTAGAVSVAAMYSSWDADSGAEADAWGVTTSYTAGALTLSAAYSDNDNVADAAFGVGAAYDLGGGASVVGGVADLGVDTVWEAGVSLSF</sequence>
<evidence type="ECO:0000313" key="4">
    <source>
        <dbReference type="Proteomes" id="UP000731907"/>
    </source>
</evidence>
<dbReference type="InterPro" id="IPR033900">
    <property type="entry name" value="Gram_neg_porin_domain"/>
</dbReference>
<dbReference type="SUPFAM" id="SSF56935">
    <property type="entry name" value="Porins"/>
    <property type="match status" value="1"/>
</dbReference>
<feature type="domain" description="Porin" evidence="2">
    <location>
        <begin position="7"/>
        <end position="272"/>
    </location>
</feature>
<evidence type="ECO:0000313" key="3">
    <source>
        <dbReference type="EMBL" id="MBU9697754.1"/>
    </source>
</evidence>
<reference evidence="3 4" key="1">
    <citation type="submission" date="2021-06" db="EMBL/GenBank/DDBJ databases">
        <title>Rhodobacteraceae bacterium strain HSP-20.</title>
        <authorList>
            <person name="Chen W.-M."/>
        </authorList>
    </citation>
    <scope>NUCLEOTIDE SEQUENCE [LARGE SCALE GENOMIC DNA]</scope>
    <source>
        <strain evidence="3 4">HSP-20</strain>
    </source>
</reference>
<evidence type="ECO:0000259" key="2">
    <source>
        <dbReference type="Pfam" id="PF13609"/>
    </source>
</evidence>
<dbReference type="EMBL" id="JAAATX020000005">
    <property type="protein sequence ID" value="MBU9697754.1"/>
    <property type="molecule type" value="Genomic_DNA"/>
</dbReference>
<dbReference type="Proteomes" id="UP000731907">
    <property type="component" value="Unassembled WGS sequence"/>
</dbReference>
<gene>
    <name evidence="3" type="ORF">GU927_007820</name>
</gene>
<name>A0ABS6J4E7_9RHOB</name>
<feature type="chain" id="PRO_5045956800" evidence="1">
    <location>
        <begin position="21"/>
        <end position="287"/>
    </location>
</feature>
<dbReference type="InterPro" id="IPR023614">
    <property type="entry name" value="Porin_dom_sf"/>
</dbReference>